<evidence type="ECO:0000313" key="5">
    <source>
        <dbReference type="EMBL" id="PSN62370.1"/>
    </source>
</evidence>
<dbReference type="OrthoDB" id="10253954at2759"/>
<feature type="region of interest" description="Disordered" evidence="2">
    <location>
        <begin position="396"/>
        <end position="427"/>
    </location>
</feature>
<evidence type="ECO:0000313" key="6">
    <source>
        <dbReference type="Proteomes" id="UP000240883"/>
    </source>
</evidence>
<feature type="compositionally biased region" description="Basic and acidic residues" evidence="2">
    <location>
        <begin position="396"/>
        <end position="405"/>
    </location>
</feature>
<dbReference type="SMART" id="SM00404">
    <property type="entry name" value="PTPc_motif"/>
    <property type="match status" value="1"/>
</dbReference>
<organism evidence="5 6">
    <name type="scientific">Corynespora cassiicola Philippines</name>
    <dbReference type="NCBI Taxonomy" id="1448308"/>
    <lineage>
        <taxon>Eukaryota</taxon>
        <taxon>Fungi</taxon>
        <taxon>Dikarya</taxon>
        <taxon>Ascomycota</taxon>
        <taxon>Pezizomycotina</taxon>
        <taxon>Dothideomycetes</taxon>
        <taxon>Pleosporomycetidae</taxon>
        <taxon>Pleosporales</taxon>
        <taxon>Corynesporascaceae</taxon>
        <taxon>Corynespora</taxon>
    </lineage>
</organism>
<dbReference type="PANTHER" id="PTHR19134">
    <property type="entry name" value="RECEPTOR-TYPE TYROSINE-PROTEIN PHOSPHATASE"/>
    <property type="match status" value="1"/>
</dbReference>
<protein>
    <recommendedName>
        <fullName evidence="7">Tyrosine-protein phosphatase 2</fullName>
    </recommendedName>
</protein>
<dbReference type="PROSITE" id="PS00383">
    <property type="entry name" value="TYR_PHOSPHATASE_1"/>
    <property type="match status" value="1"/>
</dbReference>
<feature type="compositionally biased region" description="Polar residues" evidence="2">
    <location>
        <begin position="32"/>
        <end position="47"/>
    </location>
</feature>
<reference evidence="5 6" key="1">
    <citation type="journal article" date="2018" name="Front. Microbiol.">
        <title>Genome-Wide Analysis of Corynespora cassiicola Leaf Fall Disease Putative Effectors.</title>
        <authorList>
            <person name="Lopez D."/>
            <person name="Ribeiro S."/>
            <person name="Label P."/>
            <person name="Fumanal B."/>
            <person name="Venisse J.S."/>
            <person name="Kohler A."/>
            <person name="de Oliveira R.R."/>
            <person name="Labutti K."/>
            <person name="Lipzen A."/>
            <person name="Lail K."/>
            <person name="Bauer D."/>
            <person name="Ohm R.A."/>
            <person name="Barry K.W."/>
            <person name="Spatafora J."/>
            <person name="Grigoriev I.V."/>
            <person name="Martin F.M."/>
            <person name="Pujade-Renaud V."/>
        </authorList>
    </citation>
    <scope>NUCLEOTIDE SEQUENCE [LARGE SCALE GENOMIC DNA]</scope>
    <source>
        <strain evidence="5 6">Philippines</strain>
    </source>
</reference>
<dbReference type="InterPro" id="IPR000387">
    <property type="entry name" value="Tyr_Pase_dom"/>
</dbReference>
<feature type="compositionally biased region" description="Basic and acidic residues" evidence="2">
    <location>
        <begin position="416"/>
        <end position="427"/>
    </location>
</feature>
<gene>
    <name evidence="5" type="ORF">BS50DRAFT_117183</name>
</gene>
<dbReference type="SMART" id="SM00194">
    <property type="entry name" value="PTPc"/>
    <property type="match status" value="1"/>
</dbReference>
<dbReference type="InterPro" id="IPR003595">
    <property type="entry name" value="Tyr_Pase_cat"/>
</dbReference>
<dbReference type="GO" id="GO:0004725">
    <property type="term" value="F:protein tyrosine phosphatase activity"/>
    <property type="evidence" value="ECO:0007669"/>
    <property type="project" value="InterPro"/>
</dbReference>
<name>A0A2T2NAH1_CORCC</name>
<proteinExistence type="inferred from homology"/>
<dbReference type="EMBL" id="KZ678141">
    <property type="protein sequence ID" value="PSN62370.1"/>
    <property type="molecule type" value="Genomic_DNA"/>
</dbReference>
<dbReference type="AlphaFoldDB" id="A0A2T2NAH1"/>
<comment type="similarity">
    <text evidence="1">Belongs to the protein-tyrosine phosphatase family. Non-receptor class subfamily.</text>
</comment>
<evidence type="ECO:0008006" key="7">
    <source>
        <dbReference type="Google" id="ProtNLM"/>
    </source>
</evidence>
<sequence length="446" mass="50018">MASAPLQVPVSPSSSKRSRSRDSTRSTAASSLNASAFHTPAGGSTPSLLIPSAHASLSASPQDPSSQDPTPYPAFLRLSRTDIHDRFVDLEWQQRQRILAGVQQPDQPPDPFARCNGDDFVARNRYANVDPYQNNRVRLAVPDGHNDYINASPIRLATTRSATDMLYIATQGPKPETSAHMWRMVWDQTQSPAVVIMLTKTHEQGREKCFAYYPRSLDSPELRANAHDEFEDGQIHNLRLESLTHDDEARTEVRELDMANDDGTESKKVWHLLFTNWPDFFVPEGSDRAALLKLIELSRAKNADNATNPRIVHCSAGVGRTGSFIALDWLLQELDEGALDQLPEGDDPIVSVVDNLRKQRMMMVQGEAQFTFLYDVIRDCWRERWISQYPEEAEKLGVHRDEPKVKRQKSGPASDAGDHLIADEDSRAELEAELMDAEADFEKGKT</sequence>
<dbReference type="PROSITE" id="PS50055">
    <property type="entry name" value="TYR_PHOSPHATASE_PTP"/>
    <property type="match status" value="1"/>
</dbReference>
<dbReference type="InterPro" id="IPR050348">
    <property type="entry name" value="Protein-Tyr_Phosphatase"/>
</dbReference>
<dbReference type="Gene3D" id="3.90.190.10">
    <property type="entry name" value="Protein tyrosine phosphatase superfamily"/>
    <property type="match status" value="1"/>
</dbReference>
<feature type="domain" description="Tyrosine-protein phosphatase" evidence="3">
    <location>
        <begin position="123"/>
        <end position="380"/>
    </location>
</feature>
<dbReference type="PROSITE" id="PS50056">
    <property type="entry name" value="TYR_PHOSPHATASE_2"/>
    <property type="match status" value="1"/>
</dbReference>
<dbReference type="STRING" id="1448308.A0A2T2NAH1"/>
<dbReference type="Pfam" id="PF00102">
    <property type="entry name" value="Y_phosphatase"/>
    <property type="match status" value="1"/>
</dbReference>
<accession>A0A2T2NAH1</accession>
<dbReference type="SUPFAM" id="SSF52799">
    <property type="entry name" value="(Phosphotyrosine protein) phosphatases II"/>
    <property type="match status" value="1"/>
</dbReference>
<keyword evidence="6" id="KW-1185">Reference proteome</keyword>
<evidence type="ECO:0000256" key="1">
    <source>
        <dbReference type="ARBA" id="ARBA00009649"/>
    </source>
</evidence>
<dbReference type="Proteomes" id="UP000240883">
    <property type="component" value="Unassembled WGS sequence"/>
</dbReference>
<dbReference type="InterPro" id="IPR000242">
    <property type="entry name" value="PTP_cat"/>
</dbReference>
<evidence type="ECO:0000259" key="4">
    <source>
        <dbReference type="PROSITE" id="PS50056"/>
    </source>
</evidence>
<dbReference type="PANTHER" id="PTHR19134:SF449">
    <property type="entry name" value="TYROSINE-PROTEIN PHOSPHATASE 1"/>
    <property type="match status" value="1"/>
</dbReference>
<dbReference type="CDD" id="cd18533">
    <property type="entry name" value="PTP_fungal"/>
    <property type="match status" value="1"/>
</dbReference>
<dbReference type="InterPro" id="IPR029021">
    <property type="entry name" value="Prot-tyrosine_phosphatase-like"/>
</dbReference>
<evidence type="ECO:0000256" key="2">
    <source>
        <dbReference type="SAM" id="MobiDB-lite"/>
    </source>
</evidence>
<dbReference type="InterPro" id="IPR016130">
    <property type="entry name" value="Tyr_Pase_AS"/>
</dbReference>
<evidence type="ECO:0000259" key="3">
    <source>
        <dbReference type="PROSITE" id="PS50055"/>
    </source>
</evidence>
<dbReference type="PRINTS" id="PR00700">
    <property type="entry name" value="PRTYPHPHTASE"/>
</dbReference>
<feature type="region of interest" description="Disordered" evidence="2">
    <location>
        <begin position="1"/>
        <end position="50"/>
    </location>
</feature>
<feature type="domain" description="Tyrosine specific protein phosphatases" evidence="4">
    <location>
        <begin position="289"/>
        <end position="371"/>
    </location>
</feature>